<sequence length="81" mass="9300">MFNSYEFRRSIEEQAARLTVLRASGEDLFSVRQDAIHYSDLSSGVSKEEFVLMDQTIHENLVSLQCVMKMRGSCFSLTLVF</sequence>
<organism evidence="1 2">
    <name type="scientific">Marinomonas phaeophyticola</name>
    <dbReference type="NCBI Taxonomy" id="3004091"/>
    <lineage>
        <taxon>Bacteria</taxon>
        <taxon>Pseudomonadati</taxon>
        <taxon>Pseudomonadota</taxon>
        <taxon>Gammaproteobacteria</taxon>
        <taxon>Oceanospirillales</taxon>
        <taxon>Oceanospirillaceae</taxon>
        <taxon>Marinomonas</taxon>
    </lineage>
</organism>
<name>A0ABT4JW40_9GAMM</name>
<protein>
    <submittedName>
        <fullName evidence="1">Uncharacterized protein</fullName>
    </submittedName>
</protein>
<dbReference type="Proteomes" id="UP001149719">
    <property type="component" value="Unassembled WGS sequence"/>
</dbReference>
<dbReference type="EMBL" id="JAPUBN010000015">
    <property type="protein sequence ID" value="MCZ2722013.1"/>
    <property type="molecule type" value="Genomic_DNA"/>
</dbReference>
<accession>A0ABT4JW40</accession>
<gene>
    <name evidence="1" type="ORF">O1D97_10195</name>
</gene>
<comment type="caution">
    <text evidence="1">The sequence shown here is derived from an EMBL/GenBank/DDBJ whole genome shotgun (WGS) entry which is preliminary data.</text>
</comment>
<reference evidence="1" key="1">
    <citation type="submission" date="2022-12" db="EMBL/GenBank/DDBJ databases">
        <title>Marinomonas 15G1-11 sp. nov, isolated from marine algae.</title>
        <authorList>
            <person name="Butt M."/>
            <person name="Choi D.G."/>
            <person name="Kim J.M."/>
            <person name="Lee J.K."/>
            <person name="Baek J.H."/>
            <person name="Jeon C.O."/>
        </authorList>
    </citation>
    <scope>NUCLEOTIDE SEQUENCE</scope>
    <source>
        <strain evidence="1">15G1-11</strain>
    </source>
</reference>
<dbReference type="RefSeq" id="WP_269125279.1">
    <property type="nucleotide sequence ID" value="NZ_JAPUBN010000015.1"/>
</dbReference>
<keyword evidence="2" id="KW-1185">Reference proteome</keyword>
<proteinExistence type="predicted"/>
<evidence type="ECO:0000313" key="1">
    <source>
        <dbReference type="EMBL" id="MCZ2722013.1"/>
    </source>
</evidence>
<evidence type="ECO:0000313" key="2">
    <source>
        <dbReference type="Proteomes" id="UP001149719"/>
    </source>
</evidence>